<sequence>MPSKDTVKGCIRLDFTNQLIHFKASCQEKPVRYEVKDLIAFRVNDLLFERKVVDGRPLFLQKLVEGSAQFYTDNHKPFGRERYYLAARDTLVELTMLKEEVVVQGQRFLKTNKQYLKVINQVLADCNEGTNVMQPFPFNGEALARAVSAYNDCRFRQQSGSRAVVYPASIRRPVRFFTQVGVSTVVIPSPTIRETKGLYTRKVVESSGSFGGSPNYDFSDQGSRTRTNIGYIATLGLEKPSARGNVSWGGHITYLSAQYTRDLVAGGTTNAFTDQYNYRDQSNIIFSVPKQEPIRFVGTVKEQVSIVQIGLLGRKYWYTNKASWFIGGRLNYGFAQADYTSSIDLYATKTATSVYLGKMVRYAEPAKFTSSGLGSLVEAGWQRRQKYGVSARYTWQYLHQASLLVDYYF</sequence>
<keyword evidence="2" id="KW-1185">Reference proteome</keyword>
<dbReference type="AlphaFoldDB" id="A0A418M0E5"/>
<protein>
    <submittedName>
        <fullName evidence="1">Uncharacterized protein</fullName>
    </submittedName>
</protein>
<organism evidence="1 2">
    <name type="scientific">Fibrisoma montanum</name>
    <dbReference type="NCBI Taxonomy" id="2305895"/>
    <lineage>
        <taxon>Bacteria</taxon>
        <taxon>Pseudomonadati</taxon>
        <taxon>Bacteroidota</taxon>
        <taxon>Cytophagia</taxon>
        <taxon>Cytophagales</taxon>
        <taxon>Spirosomataceae</taxon>
        <taxon>Fibrisoma</taxon>
    </lineage>
</organism>
<dbReference type="EMBL" id="QXED01000009">
    <property type="protein sequence ID" value="RIV19110.1"/>
    <property type="molecule type" value="Genomic_DNA"/>
</dbReference>
<gene>
    <name evidence="1" type="ORF">DYU11_26845</name>
</gene>
<evidence type="ECO:0000313" key="1">
    <source>
        <dbReference type="EMBL" id="RIV19110.1"/>
    </source>
</evidence>
<comment type="caution">
    <text evidence="1">The sequence shown here is derived from an EMBL/GenBank/DDBJ whole genome shotgun (WGS) entry which is preliminary data.</text>
</comment>
<accession>A0A418M0E5</accession>
<proteinExistence type="predicted"/>
<reference evidence="1 2" key="1">
    <citation type="submission" date="2018-08" db="EMBL/GenBank/DDBJ databases">
        <title>Fibrisoma montanum sp. nov., isolated from Danxia mountain soil.</title>
        <authorList>
            <person name="Huang Y."/>
        </authorList>
    </citation>
    <scope>NUCLEOTIDE SEQUENCE [LARGE SCALE GENOMIC DNA]</scope>
    <source>
        <strain evidence="1 2">HYT19</strain>
    </source>
</reference>
<dbReference type="Proteomes" id="UP000283523">
    <property type="component" value="Unassembled WGS sequence"/>
</dbReference>
<evidence type="ECO:0000313" key="2">
    <source>
        <dbReference type="Proteomes" id="UP000283523"/>
    </source>
</evidence>
<name>A0A418M0E5_9BACT</name>